<comment type="caution">
    <text evidence="3">The sequence shown here is derived from an EMBL/GenBank/DDBJ whole genome shotgun (WGS) entry which is preliminary data.</text>
</comment>
<dbReference type="EMBL" id="CALTRL010006035">
    <property type="protein sequence ID" value="CAH7688978.1"/>
    <property type="molecule type" value="Genomic_DNA"/>
</dbReference>
<reference evidence="3" key="1">
    <citation type="submission" date="2022-06" db="EMBL/GenBank/DDBJ databases">
        <authorList>
            <consortium name="SYNGENTA / RWTH Aachen University"/>
        </authorList>
    </citation>
    <scope>NUCLEOTIDE SEQUENCE</scope>
</reference>
<feature type="region of interest" description="Disordered" evidence="1">
    <location>
        <begin position="157"/>
        <end position="192"/>
    </location>
</feature>
<evidence type="ECO:0000313" key="4">
    <source>
        <dbReference type="Proteomes" id="UP001153365"/>
    </source>
</evidence>
<feature type="compositionally biased region" description="Polar residues" evidence="1">
    <location>
        <begin position="164"/>
        <end position="184"/>
    </location>
</feature>
<sequence>MHSVKNLSNFKLFLILVTASWYVLLANCNELPAIFTSKPDYLKSYIGINKLAGGPFRTYSSPSLDTDSNLLIRNTGVNPSVELSSEGEMAHSFDPEYIDNNARVARTTQGGVGEHFHEEDELPKTKDRRKILINLTELTHSNPYLLLRSYQIGEQQSFKDRSSENLNNDAPQLGTPSKTGQNTSKKLRANAASYYPVSFRRDA</sequence>
<feature type="signal peptide" evidence="2">
    <location>
        <begin position="1"/>
        <end position="28"/>
    </location>
</feature>
<accession>A0AAV0BRR8</accession>
<evidence type="ECO:0000256" key="2">
    <source>
        <dbReference type="SAM" id="SignalP"/>
    </source>
</evidence>
<evidence type="ECO:0000256" key="1">
    <source>
        <dbReference type="SAM" id="MobiDB-lite"/>
    </source>
</evidence>
<protein>
    <recommendedName>
        <fullName evidence="5">Secreted protein</fullName>
    </recommendedName>
</protein>
<keyword evidence="2" id="KW-0732">Signal</keyword>
<proteinExistence type="predicted"/>
<feature type="chain" id="PRO_5043650759" description="Secreted protein" evidence="2">
    <location>
        <begin position="29"/>
        <end position="203"/>
    </location>
</feature>
<name>A0AAV0BRR8_PHAPC</name>
<keyword evidence="4" id="KW-1185">Reference proteome</keyword>
<dbReference type="AlphaFoldDB" id="A0AAV0BRR8"/>
<evidence type="ECO:0008006" key="5">
    <source>
        <dbReference type="Google" id="ProtNLM"/>
    </source>
</evidence>
<organism evidence="3 4">
    <name type="scientific">Phakopsora pachyrhizi</name>
    <name type="common">Asian soybean rust disease fungus</name>
    <dbReference type="NCBI Taxonomy" id="170000"/>
    <lineage>
        <taxon>Eukaryota</taxon>
        <taxon>Fungi</taxon>
        <taxon>Dikarya</taxon>
        <taxon>Basidiomycota</taxon>
        <taxon>Pucciniomycotina</taxon>
        <taxon>Pucciniomycetes</taxon>
        <taxon>Pucciniales</taxon>
        <taxon>Phakopsoraceae</taxon>
        <taxon>Phakopsora</taxon>
    </lineage>
</organism>
<evidence type="ECO:0000313" key="3">
    <source>
        <dbReference type="EMBL" id="CAH7688978.1"/>
    </source>
</evidence>
<dbReference type="Proteomes" id="UP001153365">
    <property type="component" value="Unassembled WGS sequence"/>
</dbReference>
<gene>
    <name evidence="3" type="ORF">PPACK8108_LOCUS24027</name>
</gene>